<comment type="caution">
    <text evidence="2">The sequence shown here is derived from an EMBL/GenBank/DDBJ whole genome shotgun (WGS) entry which is preliminary data.</text>
</comment>
<evidence type="ECO:0008006" key="4">
    <source>
        <dbReference type="Google" id="ProtNLM"/>
    </source>
</evidence>
<keyword evidence="3" id="KW-1185">Reference proteome</keyword>
<feature type="compositionally biased region" description="Pro residues" evidence="1">
    <location>
        <begin position="60"/>
        <end position="80"/>
    </location>
</feature>
<dbReference type="Proteomes" id="UP000282656">
    <property type="component" value="Unassembled WGS sequence"/>
</dbReference>
<gene>
    <name evidence="2" type="ORF">D7X96_09475</name>
</gene>
<name>A0A3A8QX42_9BACT</name>
<proteinExistence type="predicted"/>
<evidence type="ECO:0000313" key="2">
    <source>
        <dbReference type="EMBL" id="RKH71005.1"/>
    </source>
</evidence>
<sequence length="436" mass="46171">MAWNTRRWVVGVGLLLGGLGTGCGTSDARGEGAPEVVAPEPAVDEGPAGGGAVTEEPADPVIPPEQPVENEPPPPPPDPGPSACERLPQPSPAVLATWRYWERTTPTDGTCQGAAADGRGDIIMLTDNAISTRMYFAVLPSVTTYDWEGSIDEAYRMDLNGQPQGFLGHARDVWDFTWVTFLDISQRRIIQHPRPPSVSLHSAVNPAGGMHEVLADGTLHAYGATGELRWSLSVASLLNGPVSALGVNTEGHALLLSAGAPAEGAVSVEGVWVDSSGQPGTPFLALTLEQAPDVESRYTFAPLLQGGLVLGVENTFGKKWVAAFEGLQAASSPLPSWLDGGDGRRFELLPGGKGYLRWSQVTAGNQGCQHEARLIAASGESCGKVVLPAMDAQEGCGKISMGGDGTVVNVLSSRWMDVEKPFTYCRVRWWPALFRE</sequence>
<dbReference type="PROSITE" id="PS51257">
    <property type="entry name" value="PROKAR_LIPOPROTEIN"/>
    <property type="match status" value="1"/>
</dbReference>
<dbReference type="AlphaFoldDB" id="A0A3A8QX42"/>
<evidence type="ECO:0000313" key="3">
    <source>
        <dbReference type="Proteomes" id="UP000282656"/>
    </source>
</evidence>
<organism evidence="2 3">
    <name type="scientific">Corallococcus interemptor</name>
    <dbReference type="NCBI Taxonomy" id="2316720"/>
    <lineage>
        <taxon>Bacteria</taxon>
        <taxon>Pseudomonadati</taxon>
        <taxon>Myxococcota</taxon>
        <taxon>Myxococcia</taxon>
        <taxon>Myxococcales</taxon>
        <taxon>Cystobacterineae</taxon>
        <taxon>Myxococcaceae</taxon>
        <taxon>Corallococcus</taxon>
    </lineage>
</organism>
<protein>
    <recommendedName>
        <fullName evidence="4">Lipoprotein</fullName>
    </recommendedName>
</protein>
<accession>A0A3A8QX42</accession>
<feature type="region of interest" description="Disordered" evidence="1">
    <location>
        <begin position="25"/>
        <end position="89"/>
    </location>
</feature>
<reference evidence="3" key="1">
    <citation type="submission" date="2018-09" db="EMBL/GenBank/DDBJ databases">
        <authorList>
            <person name="Livingstone P.G."/>
            <person name="Whitworth D.E."/>
        </authorList>
    </citation>
    <scope>NUCLEOTIDE SEQUENCE [LARGE SCALE GENOMIC DNA]</scope>
    <source>
        <strain evidence="3">AB047A</strain>
    </source>
</reference>
<dbReference type="EMBL" id="RAWM01000018">
    <property type="protein sequence ID" value="RKH71005.1"/>
    <property type="molecule type" value="Genomic_DNA"/>
</dbReference>
<evidence type="ECO:0000256" key="1">
    <source>
        <dbReference type="SAM" id="MobiDB-lite"/>
    </source>
</evidence>